<dbReference type="EMBL" id="CYRY02043280">
    <property type="protein sequence ID" value="VCX37550.1"/>
    <property type="molecule type" value="Genomic_DNA"/>
</dbReference>
<reference evidence="2 3" key="1">
    <citation type="submission" date="2018-10" db="EMBL/GenBank/DDBJ databases">
        <authorList>
            <person name="Ekblom R."/>
            <person name="Jareborg N."/>
        </authorList>
    </citation>
    <scope>NUCLEOTIDE SEQUENCE [LARGE SCALE GENOMIC DNA]</scope>
    <source>
        <tissue evidence="2">Muscle</tissue>
    </source>
</reference>
<comment type="caution">
    <text evidence="2">The sequence shown here is derived from an EMBL/GenBank/DDBJ whole genome shotgun (WGS) entry which is preliminary data.</text>
</comment>
<sequence length="101" mass="10864">MFWEHCSLSLFPHRERHQGAPDTHRHVWKPRPSCRGRPSSLRECVHGATSAARAPTSSGPPGVHSTPQPLTLQARAFLSTHTLGTCGSFTAPALTSAPDSS</sequence>
<protein>
    <submittedName>
        <fullName evidence="2">Uncharacterized protein</fullName>
    </submittedName>
</protein>
<organism evidence="2 3">
    <name type="scientific">Gulo gulo</name>
    <name type="common">Wolverine</name>
    <name type="synonym">Gluton</name>
    <dbReference type="NCBI Taxonomy" id="48420"/>
    <lineage>
        <taxon>Eukaryota</taxon>
        <taxon>Metazoa</taxon>
        <taxon>Chordata</taxon>
        <taxon>Craniata</taxon>
        <taxon>Vertebrata</taxon>
        <taxon>Euteleostomi</taxon>
        <taxon>Mammalia</taxon>
        <taxon>Eutheria</taxon>
        <taxon>Laurasiatheria</taxon>
        <taxon>Carnivora</taxon>
        <taxon>Caniformia</taxon>
        <taxon>Musteloidea</taxon>
        <taxon>Mustelidae</taxon>
        <taxon>Guloninae</taxon>
        <taxon>Gulo</taxon>
    </lineage>
</organism>
<keyword evidence="3" id="KW-1185">Reference proteome</keyword>
<gene>
    <name evidence="2" type="ORF">BN2614_LOCUS1</name>
</gene>
<evidence type="ECO:0000313" key="3">
    <source>
        <dbReference type="Proteomes" id="UP000269945"/>
    </source>
</evidence>
<feature type="region of interest" description="Disordered" evidence="1">
    <location>
        <begin position="16"/>
        <end position="69"/>
    </location>
</feature>
<name>A0A9X9M656_GULGU</name>
<evidence type="ECO:0000256" key="1">
    <source>
        <dbReference type="SAM" id="MobiDB-lite"/>
    </source>
</evidence>
<dbReference type="Proteomes" id="UP000269945">
    <property type="component" value="Unassembled WGS sequence"/>
</dbReference>
<evidence type="ECO:0000313" key="2">
    <source>
        <dbReference type="EMBL" id="VCX37550.1"/>
    </source>
</evidence>
<proteinExistence type="predicted"/>
<feature type="compositionally biased region" description="Polar residues" evidence="1">
    <location>
        <begin position="55"/>
        <end position="69"/>
    </location>
</feature>
<accession>A0A9X9M656</accession>
<dbReference type="AlphaFoldDB" id="A0A9X9M656"/>